<keyword evidence="2 4" id="KW-0560">Oxidoreductase</keyword>
<proteinExistence type="inferred from homology"/>
<dbReference type="Gene3D" id="3.40.50.720">
    <property type="entry name" value="NAD(P)-binding Rossmann-like Domain"/>
    <property type="match status" value="2"/>
</dbReference>
<dbReference type="EMBL" id="JAGSND010000006">
    <property type="protein sequence ID" value="MBR0598250.1"/>
    <property type="molecule type" value="Genomic_DNA"/>
</dbReference>
<evidence type="ECO:0000256" key="1">
    <source>
        <dbReference type="ARBA" id="ARBA00005854"/>
    </source>
</evidence>
<dbReference type="PANTHER" id="PTHR42789:SF1">
    <property type="entry name" value="D-ISOMER SPECIFIC 2-HYDROXYACID DEHYDROGENASE FAMILY PROTEIN (AFU_ORTHOLOGUE AFUA_6G10090)"/>
    <property type="match status" value="1"/>
</dbReference>
<protein>
    <submittedName>
        <fullName evidence="7">2-hydroxyacid dehydrogenase</fullName>
    </submittedName>
</protein>
<feature type="domain" description="D-isomer specific 2-hydroxyacid dehydrogenase catalytic" evidence="5">
    <location>
        <begin position="51"/>
        <end position="355"/>
    </location>
</feature>
<dbReference type="CDD" id="cd12171">
    <property type="entry name" value="2-Hacid_dh_10"/>
    <property type="match status" value="1"/>
</dbReference>
<dbReference type="InterPro" id="IPR050857">
    <property type="entry name" value="D-2-hydroxyacid_DH"/>
</dbReference>
<reference evidence="7" key="2">
    <citation type="submission" date="2021-04" db="EMBL/GenBank/DDBJ databases">
        <authorList>
            <person name="Liu J."/>
        </authorList>
    </citation>
    <scope>NUCLEOTIDE SEQUENCE</scope>
    <source>
        <strain evidence="7">BAD-6</strain>
    </source>
</reference>
<dbReference type="GO" id="GO:0016616">
    <property type="term" value="F:oxidoreductase activity, acting on the CH-OH group of donors, NAD or NADP as acceptor"/>
    <property type="evidence" value="ECO:0007669"/>
    <property type="project" value="InterPro"/>
</dbReference>
<dbReference type="InterPro" id="IPR006139">
    <property type="entry name" value="D-isomer_2_OHA_DH_cat_dom"/>
</dbReference>
<evidence type="ECO:0000313" key="8">
    <source>
        <dbReference type="Proteomes" id="UP000675664"/>
    </source>
</evidence>
<dbReference type="InterPro" id="IPR029753">
    <property type="entry name" value="D-isomer_DH_CS"/>
</dbReference>
<reference evidence="7" key="1">
    <citation type="submission" date="2021-04" db="EMBL/GenBank/DDBJ databases">
        <title>Sinoanaerobacter chloroacetimidivorans sp. nov., an obligate anaerobic bacterium isolated from anaerobic sludge.</title>
        <authorList>
            <person name="Bao Y."/>
        </authorList>
    </citation>
    <scope>NUCLEOTIDE SEQUENCE</scope>
    <source>
        <strain evidence="7">BAD-6</strain>
    </source>
</reference>
<dbReference type="SUPFAM" id="SSF51735">
    <property type="entry name" value="NAD(P)-binding Rossmann-fold domains"/>
    <property type="match status" value="1"/>
</dbReference>
<dbReference type="AlphaFoldDB" id="A0A8J7W3I0"/>
<dbReference type="PANTHER" id="PTHR42789">
    <property type="entry name" value="D-ISOMER SPECIFIC 2-HYDROXYACID DEHYDROGENASE FAMILY PROTEIN (AFU_ORTHOLOGUE AFUA_6G10090)"/>
    <property type="match status" value="1"/>
</dbReference>
<dbReference type="SUPFAM" id="SSF52283">
    <property type="entry name" value="Formate/glycerate dehydrogenase catalytic domain-like"/>
    <property type="match status" value="1"/>
</dbReference>
<accession>A0A8J7W3I0</accession>
<evidence type="ECO:0000259" key="5">
    <source>
        <dbReference type="Pfam" id="PF00389"/>
    </source>
</evidence>
<dbReference type="Pfam" id="PF00389">
    <property type="entry name" value="2-Hacid_dh"/>
    <property type="match status" value="1"/>
</dbReference>
<dbReference type="Pfam" id="PF02826">
    <property type="entry name" value="2-Hacid_dh_C"/>
    <property type="match status" value="1"/>
</dbReference>
<evidence type="ECO:0000256" key="2">
    <source>
        <dbReference type="ARBA" id="ARBA00023002"/>
    </source>
</evidence>
<dbReference type="InterPro" id="IPR006140">
    <property type="entry name" value="D-isomer_DH_NAD-bd"/>
</dbReference>
<dbReference type="GO" id="GO:0051287">
    <property type="term" value="F:NAD binding"/>
    <property type="evidence" value="ECO:0007669"/>
    <property type="project" value="InterPro"/>
</dbReference>
<organism evidence="7 8">
    <name type="scientific">Sinanaerobacter chloroacetimidivorans</name>
    <dbReference type="NCBI Taxonomy" id="2818044"/>
    <lineage>
        <taxon>Bacteria</taxon>
        <taxon>Bacillati</taxon>
        <taxon>Bacillota</taxon>
        <taxon>Clostridia</taxon>
        <taxon>Peptostreptococcales</taxon>
        <taxon>Anaerovoracaceae</taxon>
        <taxon>Sinanaerobacter</taxon>
    </lineage>
</organism>
<dbReference type="InterPro" id="IPR036291">
    <property type="entry name" value="NAD(P)-bd_dom_sf"/>
</dbReference>
<evidence type="ECO:0000256" key="3">
    <source>
        <dbReference type="ARBA" id="ARBA00023027"/>
    </source>
</evidence>
<dbReference type="Proteomes" id="UP000675664">
    <property type="component" value="Unassembled WGS sequence"/>
</dbReference>
<feature type="domain" description="D-isomer specific 2-hydroxyacid dehydrogenase NAD-binding" evidence="6">
    <location>
        <begin position="141"/>
        <end position="323"/>
    </location>
</feature>
<sequence length="365" mass="40396">MFEYLLNRKLKIVVVGDVFVSPETMAEAVKQSPLEAGEIVSCFWGKDDKQNFTERQINIERNGPEAESYAEGLDEAIVDADILFTHFSPVPRTLIEKGKSLKAIFTCRGGLEHICIEAASNKNIPVVNVIRNAEPVADFVLGLIIALTRNIAVSHRGLMEGKWMKNFPNSEFTTTLSQLKVGLAGVGNIGIEIALRLKALGVTVIAHDDYISKERLEKNGLSDMMLVSSLEDLFRESDVVSLHLRLTDDNLKMINKKYFSFMKPTAYFINSARGGLVDQEDLIEALKSRSIAGAALDVFDSEPLSSESELLSLDNVILTPHIAGQTVDAIPKAPFMLMKEVGKIINNGVTDRIVNYENILNDRLK</sequence>
<gene>
    <name evidence="7" type="ORF">KCX82_10225</name>
</gene>
<name>A0A8J7W3I0_9FIRM</name>
<evidence type="ECO:0000256" key="4">
    <source>
        <dbReference type="RuleBase" id="RU003719"/>
    </source>
</evidence>
<evidence type="ECO:0000259" key="6">
    <source>
        <dbReference type="Pfam" id="PF02826"/>
    </source>
</evidence>
<comment type="similarity">
    <text evidence="1 4">Belongs to the D-isomer specific 2-hydroxyacid dehydrogenase family.</text>
</comment>
<dbReference type="RefSeq" id="WP_227018379.1">
    <property type="nucleotide sequence ID" value="NZ_JAGSND010000006.1"/>
</dbReference>
<comment type="caution">
    <text evidence="7">The sequence shown here is derived from an EMBL/GenBank/DDBJ whole genome shotgun (WGS) entry which is preliminary data.</text>
</comment>
<dbReference type="FunFam" id="3.40.50.720:FF:000203">
    <property type="entry name" value="D-3-phosphoglycerate dehydrogenase (SerA)"/>
    <property type="match status" value="1"/>
</dbReference>
<keyword evidence="8" id="KW-1185">Reference proteome</keyword>
<keyword evidence="3" id="KW-0520">NAD</keyword>
<evidence type="ECO:0000313" key="7">
    <source>
        <dbReference type="EMBL" id="MBR0598250.1"/>
    </source>
</evidence>
<dbReference type="PROSITE" id="PS00671">
    <property type="entry name" value="D_2_HYDROXYACID_DH_3"/>
    <property type="match status" value="1"/>
</dbReference>